<organism evidence="3 4">
    <name type="scientific">Micromonospora humi</name>
    <dbReference type="NCBI Taxonomy" id="745366"/>
    <lineage>
        <taxon>Bacteria</taxon>
        <taxon>Bacillati</taxon>
        <taxon>Actinomycetota</taxon>
        <taxon>Actinomycetes</taxon>
        <taxon>Micromonosporales</taxon>
        <taxon>Micromonosporaceae</taxon>
        <taxon>Micromonospora</taxon>
    </lineage>
</organism>
<dbReference type="SUPFAM" id="SSF55008">
    <property type="entry name" value="HMA, heavy metal-associated domain"/>
    <property type="match status" value="1"/>
</dbReference>
<dbReference type="InterPro" id="IPR006121">
    <property type="entry name" value="HMA_dom"/>
</dbReference>
<dbReference type="PROSITE" id="PS01047">
    <property type="entry name" value="HMA_1"/>
    <property type="match status" value="1"/>
</dbReference>
<evidence type="ECO:0000259" key="2">
    <source>
        <dbReference type="PROSITE" id="PS50846"/>
    </source>
</evidence>
<dbReference type="GO" id="GO:0046872">
    <property type="term" value="F:metal ion binding"/>
    <property type="evidence" value="ECO:0007669"/>
    <property type="project" value="UniProtKB-KW"/>
</dbReference>
<dbReference type="EMBL" id="FMDM01000009">
    <property type="protein sequence ID" value="SCG66153.1"/>
    <property type="molecule type" value="Genomic_DNA"/>
</dbReference>
<keyword evidence="1" id="KW-0479">Metal-binding</keyword>
<dbReference type="Pfam" id="PF00403">
    <property type="entry name" value="HMA"/>
    <property type="match status" value="1"/>
</dbReference>
<feature type="domain" description="HMA" evidence="2">
    <location>
        <begin position="7"/>
        <end position="72"/>
    </location>
</feature>
<evidence type="ECO:0000313" key="4">
    <source>
        <dbReference type="Proteomes" id="UP000199360"/>
    </source>
</evidence>
<sequence>MTEQRPVVQTYTVTGMTCEHCVRAVTEELSALPGVDEVRIDLAGGTATVTSAAPLPVESVRAAVDEAGYELVGGVA</sequence>
<dbReference type="InterPro" id="IPR036163">
    <property type="entry name" value="HMA_dom_sf"/>
</dbReference>
<dbReference type="STRING" id="745366.GA0070213_10990"/>
<dbReference type="Gene3D" id="3.30.70.100">
    <property type="match status" value="1"/>
</dbReference>
<dbReference type="RefSeq" id="WP_091065596.1">
    <property type="nucleotide sequence ID" value="NZ_FMDM01000009.1"/>
</dbReference>
<dbReference type="FunFam" id="3.30.70.100:FF:000001">
    <property type="entry name" value="ATPase copper transporting beta"/>
    <property type="match status" value="1"/>
</dbReference>
<keyword evidence="4" id="KW-1185">Reference proteome</keyword>
<name>A0A1C5J6L7_9ACTN</name>
<dbReference type="AlphaFoldDB" id="A0A1C5J6L7"/>
<proteinExistence type="predicted"/>
<dbReference type="OrthoDB" id="9813965at2"/>
<protein>
    <submittedName>
        <fullName evidence="3">Copper chaperone CopZ</fullName>
    </submittedName>
</protein>
<dbReference type="PROSITE" id="PS50846">
    <property type="entry name" value="HMA_2"/>
    <property type="match status" value="1"/>
</dbReference>
<dbReference type="CDD" id="cd00371">
    <property type="entry name" value="HMA"/>
    <property type="match status" value="1"/>
</dbReference>
<gene>
    <name evidence="3" type="ORF">GA0070213_10990</name>
</gene>
<evidence type="ECO:0000256" key="1">
    <source>
        <dbReference type="ARBA" id="ARBA00022723"/>
    </source>
</evidence>
<dbReference type="InterPro" id="IPR017969">
    <property type="entry name" value="Heavy-metal-associated_CS"/>
</dbReference>
<accession>A0A1C5J6L7</accession>
<evidence type="ECO:0000313" key="3">
    <source>
        <dbReference type="EMBL" id="SCG66153.1"/>
    </source>
</evidence>
<reference evidence="4" key="1">
    <citation type="submission" date="2016-06" db="EMBL/GenBank/DDBJ databases">
        <authorList>
            <person name="Varghese N."/>
            <person name="Submissions Spin"/>
        </authorList>
    </citation>
    <scope>NUCLEOTIDE SEQUENCE [LARGE SCALE GENOMIC DNA]</scope>
    <source>
        <strain evidence="4">DSM 45647</strain>
    </source>
</reference>
<dbReference type="Proteomes" id="UP000199360">
    <property type="component" value="Unassembled WGS sequence"/>
</dbReference>